<dbReference type="PANTHER" id="PTHR10622">
    <property type="entry name" value="HET DOMAIN-CONTAINING PROTEIN"/>
    <property type="match status" value="1"/>
</dbReference>
<comment type="caution">
    <text evidence="2">The sequence shown here is derived from an EMBL/GenBank/DDBJ whole genome shotgun (WGS) entry which is preliminary data.</text>
</comment>
<sequence length="607" mass="69485">MSNQNYKQPLDDWEAYRDALFNLYDPVWFQDQYQVSSPSSTVHWWEISEYLSTNTGRIAEGYIRGALPLHLIQISSMQLIDQGQLLHVALGEIRRFVITKLSNWAAIAEYDWSKKGFQKTCKNVIADAATDSTKYAILSHRWGPGELNIEDVRELSKVNAEAVAMLMRMPPTNHGPGSHKFKLLSTLINASAGNRNTTAVHMAPNHVNSRPEIIYALKHFIDSQACLTMGGPQDAGLLKLINFCFVAYNMHGYRYAWIDTCCIDKRSSAELDESIRSMFNWYRSSSICIVHLGNSRRPIRPTAFRDRPFAEIFNDPWFTRGWTLQELLAPTVVKFYYDAWISITTNPNDKIQQAFTPCPTTQNALIEQVSYITSIPLLEIIHFVPGMQNVRDRLRWASTRETTREEDKAYCLLGLLDVNMPITYGEGEKAFHRLQASIMEESGDRSLFIWDGIPSSKSSMLARGPECYACSNDVIEANFLYPEEIVDVIHDSLVEPIYMLTNYGLKISVSLYTEEFTKEWLFGPSVPYSRPEVSPDSPHTFRLAVLAYSTIMDFDGRKAPGLSYMPIVMLLIEERELNHHYYRKYPWKPSALPIREPPGFPTSIFIR</sequence>
<accession>A0A8H8CJR9</accession>
<evidence type="ECO:0000259" key="1">
    <source>
        <dbReference type="Pfam" id="PF06985"/>
    </source>
</evidence>
<dbReference type="AlphaFoldDB" id="A0A8H8CJR9"/>
<organism evidence="2">
    <name type="scientific">Psilocybe cubensis</name>
    <name type="common">Psychedelic mushroom</name>
    <name type="synonym">Stropharia cubensis</name>
    <dbReference type="NCBI Taxonomy" id="181762"/>
    <lineage>
        <taxon>Eukaryota</taxon>
        <taxon>Fungi</taxon>
        <taxon>Dikarya</taxon>
        <taxon>Basidiomycota</taxon>
        <taxon>Agaricomycotina</taxon>
        <taxon>Agaricomycetes</taxon>
        <taxon>Agaricomycetidae</taxon>
        <taxon>Agaricales</taxon>
        <taxon>Agaricineae</taxon>
        <taxon>Strophariaceae</taxon>
        <taxon>Psilocybe</taxon>
    </lineage>
</organism>
<reference evidence="2" key="1">
    <citation type="submission" date="2021-02" db="EMBL/GenBank/DDBJ databases">
        <title>Psilocybe cubensis genome.</title>
        <authorList>
            <person name="Mckernan K.J."/>
            <person name="Crawford S."/>
            <person name="Trippe A."/>
            <person name="Kane L.T."/>
            <person name="Mclaughlin S."/>
        </authorList>
    </citation>
    <scope>NUCLEOTIDE SEQUENCE [LARGE SCALE GENOMIC DNA]</scope>
    <source>
        <strain evidence="2">MGC-MH-2018</strain>
    </source>
</reference>
<dbReference type="Pfam" id="PF06985">
    <property type="entry name" value="HET"/>
    <property type="match status" value="1"/>
</dbReference>
<protein>
    <recommendedName>
        <fullName evidence="1">Heterokaryon incompatibility domain-containing protein</fullName>
    </recommendedName>
</protein>
<proteinExistence type="predicted"/>
<feature type="domain" description="Heterokaryon incompatibility" evidence="1">
    <location>
        <begin position="251"/>
        <end position="296"/>
    </location>
</feature>
<name>A0A8H8CJR9_PSICU</name>
<gene>
    <name evidence="2" type="ORF">JR316_007906</name>
</gene>
<dbReference type="PANTHER" id="PTHR10622:SF10">
    <property type="entry name" value="HET DOMAIN-CONTAINING PROTEIN"/>
    <property type="match status" value="1"/>
</dbReference>
<evidence type="ECO:0000313" key="2">
    <source>
        <dbReference type="EMBL" id="KAG5167555.1"/>
    </source>
</evidence>
<dbReference type="EMBL" id="JAFIQS010000007">
    <property type="protein sequence ID" value="KAG5167555.1"/>
    <property type="molecule type" value="Genomic_DNA"/>
</dbReference>
<dbReference type="InterPro" id="IPR010730">
    <property type="entry name" value="HET"/>
</dbReference>
<dbReference type="OrthoDB" id="2654851at2759"/>